<evidence type="ECO:0000313" key="5">
    <source>
        <dbReference type="EMBL" id="PHN07990.1"/>
    </source>
</evidence>
<proteinExistence type="inferred from homology"/>
<dbReference type="GO" id="GO:0045892">
    <property type="term" value="P:negative regulation of DNA-templated transcription"/>
    <property type="evidence" value="ECO:0007669"/>
    <property type="project" value="InterPro"/>
</dbReference>
<comment type="caution">
    <text evidence="5">The sequence shown here is derived from an EMBL/GenBank/DDBJ whole genome shotgun (WGS) entry which is preliminary data.</text>
</comment>
<evidence type="ECO:0000256" key="2">
    <source>
        <dbReference type="ARBA" id="ARBA00023015"/>
    </source>
</evidence>
<dbReference type="EMBL" id="PDUD01000004">
    <property type="protein sequence ID" value="PHN07990.1"/>
    <property type="molecule type" value="Genomic_DNA"/>
</dbReference>
<keyword evidence="3" id="KW-0238">DNA-binding</keyword>
<protein>
    <submittedName>
        <fullName evidence="5">Transcriptional regulator</fullName>
    </submittedName>
</protein>
<organism evidence="5 6">
    <name type="scientific">Flavilitoribacter nigricans (strain ATCC 23147 / DSM 23189 / NBRC 102662 / NCIMB 1420 / SS-2)</name>
    <name type="common">Lewinella nigricans</name>
    <dbReference type="NCBI Taxonomy" id="1122177"/>
    <lineage>
        <taxon>Bacteria</taxon>
        <taxon>Pseudomonadati</taxon>
        <taxon>Bacteroidota</taxon>
        <taxon>Saprospiria</taxon>
        <taxon>Saprospirales</taxon>
        <taxon>Lewinellaceae</taxon>
        <taxon>Flavilitoribacter</taxon>
    </lineage>
</organism>
<comment type="similarity">
    <text evidence="1">Belongs to the BlaI transcriptional regulatory family.</text>
</comment>
<gene>
    <name evidence="5" type="ORF">CRP01_04340</name>
</gene>
<dbReference type="OrthoDB" id="280196at2"/>
<dbReference type="GO" id="GO:0003677">
    <property type="term" value="F:DNA binding"/>
    <property type="evidence" value="ECO:0007669"/>
    <property type="project" value="UniProtKB-KW"/>
</dbReference>
<evidence type="ECO:0000256" key="1">
    <source>
        <dbReference type="ARBA" id="ARBA00011046"/>
    </source>
</evidence>
<dbReference type="Proteomes" id="UP000223913">
    <property type="component" value="Unassembled WGS sequence"/>
</dbReference>
<evidence type="ECO:0000256" key="4">
    <source>
        <dbReference type="ARBA" id="ARBA00023163"/>
    </source>
</evidence>
<dbReference type="InterPro" id="IPR005650">
    <property type="entry name" value="BlaI_family"/>
</dbReference>
<name>A0A2D0NHX9_FLAN2</name>
<keyword evidence="2" id="KW-0805">Transcription regulation</keyword>
<keyword evidence="4" id="KW-0804">Transcription</keyword>
<evidence type="ECO:0000256" key="3">
    <source>
        <dbReference type="ARBA" id="ARBA00023125"/>
    </source>
</evidence>
<dbReference type="InterPro" id="IPR036390">
    <property type="entry name" value="WH_DNA-bd_sf"/>
</dbReference>
<dbReference type="Gene3D" id="1.10.4040.10">
    <property type="entry name" value="Penicillinase repressor domain"/>
    <property type="match status" value="1"/>
</dbReference>
<dbReference type="AlphaFoldDB" id="A0A2D0NHX9"/>
<dbReference type="PIRSF" id="PIRSF019455">
    <property type="entry name" value="CopR_AtkY"/>
    <property type="match status" value="1"/>
</dbReference>
<dbReference type="Gene3D" id="1.10.10.10">
    <property type="entry name" value="Winged helix-like DNA-binding domain superfamily/Winged helix DNA-binding domain"/>
    <property type="match status" value="1"/>
</dbReference>
<sequence>MEESSIYQPSDVELEILQVLWEHQPATVRTVHEKISEKREVGYTTILTFLQRMTKKKMVKRTKEGKTHFYSAVPKETEVQQTLFQRLLKTAYKGSAMKMVMHALGQEQVDAEELEALQQWLEAKKKEDDDAA</sequence>
<dbReference type="SUPFAM" id="SSF46785">
    <property type="entry name" value="Winged helix' DNA-binding domain"/>
    <property type="match status" value="1"/>
</dbReference>
<dbReference type="InterPro" id="IPR036388">
    <property type="entry name" value="WH-like_DNA-bd_sf"/>
</dbReference>
<reference evidence="5 6" key="1">
    <citation type="submission" date="2017-10" db="EMBL/GenBank/DDBJ databases">
        <title>The draft genome sequence of Lewinella nigricans NBRC 102662.</title>
        <authorList>
            <person name="Wang K."/>
        </authorList>
    </citation>
    <scope>NUCLEOTIDE SEQUENCE [LARGE SCALE GENOMIC DNA]</scope>
    <source>
        <strain evidence="5 6">NBRC 102662</strain>
    </source>
</reference>
<dbReference type="RefSeq" id="WP_099148780.1">
    <property type="nucleotide sequence ID" value="NZ_PDUD01000004.1"/>
</dbReference>
<accession>A0A2D0NHX9</accession>
<evidence type="ECO:0000313" key="6">
    <source>
        <dbReference type="Proteomes" id="UP000223913"/>
    </source>
</evidence>
<keyword evidence="6" id="KW-1185">Reference proteome</keyword>
<dbReference type="Pfam" id="PF03965">
    <property type="entry name" value="Penicillinase_R"/>
    <property type="match status" value="1"/>
</dbReference>